<organism evidence="1 2">
    <name type="scientific">Stenomitos frigidus AS-A4</name>
    <dbReference type="NCBI Taxonomy" id="2933935"/>
    <lineage>
        <taxon>Bacteria</taxon>
        <taxon>Bacillati</taxon>
        <taxon>Cyanobacteriota</taxon>
        <taxon>Cyanophyceae</taxon>
        <taxon>Leptolyngbyales</taxon>
        <taxon>Leptolyngbyaceae</taxon>
        <taxon>Stenomitos</taxon>
    </lineage>
</organism>
<dbReference type="Proteomes" id="UP001476950">
    <property type="component" value="Unassembled WGS sequence"/>
</dbReference>
<dbReference type="RefSeq" id="WP_242033293.1">
    <property type="nucleotide sequence ID" value="NZ_JAMPLM010000081.1"/>
</dbReference>
<dbReference type="InterPro" id="IPR002347">
    <property type="entry name" value="SDR_fam"/>
</dbReference>
<dbReference type="EMBL" id="JAMPLM010000081">
    <property type="protein sequence ID" value="MEP1062691.1"/>
    <property type="molecule type" value="Genomic_DNA"/>
</dbReference>
<dbReference type="InterPro" id="IPR036291">
    <property type="entry name" value="NAD(P)-bd_dom_sf"/>
</dbReference>
<gene>
    <name evidence="1" type="ORF">NDI38_30415</name>
</gene>
<protein>
    <submittedName>
        <fullName evidence="1">SDR family NAD(P)-dependent oxidoreductase</fullName>
    </submittedName>
</protein>
<dbReference type="Gene3D" id="3.40.50.720">
    <property type="entry name" value="NAD(P)-binding Rossmann-like Domain"/>
    <property type="match status" value="1"/>
</dbReference>
<dbReference type="SUPFAM" id="SSF51735">
    <property type="entry name" value="NAD(P)-binding Rossmann-fold domains"/>
    <property type="match status" value="1"/>
</dbReference>
<dbReference type="Pfam" id="PF00106">
    <property type="entry name" value="adh_short"/>
    <property type="match status" value="1"/>
</dbReference>
<proteinExistence type="predicted"/>
<evidence type="ECO:0000313" key="2">
    <source>
        <dbReference type="Proteomes" id="UP001476950"/>
    </source>
</evidence>
<reference evidence="1 2" key="1">
    <citation type="submission" date="2022-04" db="EMBL/GenBank/DDBJ databases">
        <title>Positive selection, recombination, and allopatry shape intraspecific diversity of widespread and dominant cyanobacteria.</title>
        <authorList>
            <person name="Wei J."/>
            <person name="Shu W."/>
            <person name="Hu C."/>
        </authorList>
    </citation>
    <scope>NUCLEOTIDE SEQUENCE [LARGE SCALE GENOMIC DNA]</scope>
    <source>
        <strain evidence="1 2">AS-A4</strain>
    </source>
</reference>
<accession>A0ABV0KU19</accession>
<sequence>MSQKLSGKVALVTGGSSGIGLATAKRFVAEGAYVFREWLHLGNKVFEELPRKEAKTKARLWDSWLKQQWQTYWTALPLGASDSGTIAEVRDGSIPLSRLFMHFTNGITVQKKVLTIGMLLLYSISHR</sequence>
<evidence type="ECO:0000313" key="1">
    <source>
        <dbReference type="EMBL" id="MEP1062691.1"/>
    </source>
</evidence>
<comment type="caution">
    <text evidence="1">The sequence shown here is derived from an EMBL/GenBank/DDBJ whole genome shotgun (WGS) entry which is preliminary data.</text>
</comment>
<keyword evidence="2" id="KW-1185">Reference proteome</keyword>
<name>A0ABV0KU19_9CYAN</name>